<gene>
    <name evidence="4" type="primary">Cni-irld-8</name>
    <name evidence="4" type="synonym">Cnig_chr_IV.g14802</name>
    <name evidence="4" type="ORF">B9Z55_014802</name>
</gene>
<dbReference type="Proteomes" id="UP000230233">
    <property type="component" value="Chromosome IV"/>
</dbReference>
<accession>A0A2G5U7C6</accession>
<dbReference type="EMBL" id="PDUG01000004">
    <property type="protein sequence ID" value="PIC35442.1"/>
    <property type="molecule type" value="Genomic_DNA"/>
</dbReference>
<feature type="transmembrane region" description="Helical" evidence="2">
    <location>
        <begin position="329"/>
        <end position="347"/>
    </location>
</feature>
<evidence type="ECO:0000256" key="3">
    <source>
        <dbReference type="SAM" id="SignalP"/>
    </source>
</evidence>
<comment type="caution">
    <text evidence="4">The sequence shown here is derived from an EMBL/GenBank/DDBJ whole genome shotgun (WGS) entry which is preliminary data.</text>
</comment>
<keyword evidence="2" id="KW-0812">Transmembrane</keyword>
<feature type="chain" id="PRO_5013841929" description="Receptor L-domain domain-containing protein" evidence="3">
    <location>
        <begin position="19"/>
        <end position="395"/>
    </location>
</feature>
<protein>
    <recommendedName>
        <fullName evidence="6">Receptor L-domain domain-containing protein</fullName>
    </recommendedName>
</protein>
<evidence type="ECO:0008006" key="6">
    <source>
        <dbReference type="Google" id="ProtNLM"/>
    </source>
</evidence>
<feature type="region of interest" description="Disordered" evidence="1">
    <location>
        <begin position="367"/>
        <end position="395"/>
    </location>
</feature>
<feature type="signal peptide" evidence="3">
    <location>
        <begin position="1"/>
        <end position="18"/>
    </location>
</feature>
<keyword evidence="2" id="KW-1133">Transmembrane helix</keyword>
<sequence>MNWAYKICLIFIVISSLSVNVYISDDSLTDSEIRKGMAKQACWKSGGVIHNSWDQDNILMTSMKAQKDGDHVTVFNYGMQYWKPHVKVHPETVNTVPLFLSQNGKNSGAWATGRSSEMNCERVLDYKCLQDITINSLESLEKFNSMKCTELKKDLIIDGFKHQAQDKGSFSFRGFENIRKIRGRLVIQNVETDASFKFEKLIQVGQFADKKELPSIQIRDNVMGRIGIERVNITNCYPGAPKTCVSIQDNWSIENNDNPLIIKFKNFTAPPRWNPVEEIHAEPGTERYEAEVERLEEHPEEIEKTYDQPELNDEDVDLKCRICFIPNSSLGYVAIAAMIGLIIWIILPFKKKRVSYDFATVYGADDKDNQDNYFAVDGKKDNKEKDSGMDDLGSN</sequence>
<proteinExistence type="predicted"/>
<evidence type="ECO:0000256" key="1">
    <source>
        <dbReference type="SAM" id="MobiDB-lite"/>
    </source>
</evidence>
<dbReference type="InterPro" id="IPR036941">
    <property type="entry name" value="Rcpt_L-dom_sf"/>
</dbReference>
<dbReference type="SUPFAM" id="SSF52058">
    <property type="entry name" value="L domain-like"/>
    <property type="match status" value="1"/>
</dbReference>
<reference evidence="5" key="1">
    <citation type="submission" date="2017-10" db="EMBL/GenBank/DDBJ databases">
        <title>Rapid genome shrinkage in a self-fertile nematode reveals novel sperm competition proteins.</title>
        <authorList>
            <person name="Yin D."/>
            <person name="Schwarz E.M."/>
            <person name="Thomas C.G."/>
            <person name="Felde R.L."/>
            <person name="Korf I.F."/>
            <person name="Cutter A.D."/>
            <person name="Schartner C.M."/>
            <person name="Ralston E.J."/>
            <person name="Meyer B.J."/>
            <person name="Haag E.S."/>
        </authorList>
    </citation>
    <scope>NUCLEOTIDE SEQUENCE [LARGE SCALE GENOMIC DNA]</scope>
    <source>
        <strain evidence="5">JU1422</strain>
    </source>
</reference>
<dbReference type="Gene3D" id="3.80.20.20">
    <property type="entry name" value="Receptor L-domain"/>
    <property type="match status" value="1"/>
</dbReference>
<organism evidence="4 5">
    <name type="scientific">Caenorhabditis nigoni</name>
    <dbReference type="NCBI Taxonomy" id="1611254"/>
    <lineage>
        <taxon>Eukaryota</taxon>
        <taxon>Metazoa</taxon>
        <taxon>Ecdysozoa</taxon>
        <taxon>Nematoda</taxon>
        <taxon>Chromadorea</taxon>
        <taxon>Rhabditida</taxon>
        <taxon>Rhabditina</taxon>
        <taxon>Rhabditomorpha</taxon>
        <taxon>Rhabditoidea</taxon>
        <taxon>Rhabditidae</taxon>
        <taxon>Peloderinae</taxon>
        <taxon>Caenorhabditis</taxon>
    </lineage>
</organism>
<dbReference type="OrthoDB" id="10349130at2759"/>
<evidence type="ECO:0000256" key="2">
    <source>
        <dbReference type="SAM" id="Phobius"/>
    </source>
</evidence>
<keyword evidence="5" id="KW-1185">Reference proteome</keyword>
<keyword evidence="3" id="KW-0732">Signal</keyword>
<keyword evidence="2" id="KW-0472">Membrane</keyword>
<evidence type="ECO:0000313" key="5">
    <source>
        <dbReference type="Proteomes" id="UP000230233"/>
    </source>
</evidence>
<feature type="compositionally biased region" description="Basic and acidic residues" evidence="1">
    <location>
        <begin position="377"/>
        <end position="388"/>
    </location>
</feature>
<evidence type="ECO:0000313" key="4">
    <source>
        <dbReference type="EMBL" id="PIC35442.1"/>
    </source>
</evidence>
<name>A0A2G5U7C6_9PELO</name>
<dbReference type="AlphaFoldDB" id="A0A2G5U7C6"/>